<dbReference type="EMBL" id="BTGU01013056">
    <property type="protein sequence ID" value="GMN72925.1"/>
    <property type="molecule type" value="Genomic_DNA"/>
</dbReference>
<feature type="compositionally biased region" description="Basic and acidic residues" evidence="1">
    <location>
        <begin position="137"/>
        <end position="152"/>
    </location>
</feature>
<evidence type="ECO:0000313" key="2">
    <source>
        <dbReference type="EMBL" id="GMN72925.1"/>
    </source>
</evidence>
<sequence>MSHLLCCEHESKAFLLNWLYRCSAAPLLFKLSTIKEGIGLLAGKESTDLNCAFHYREQLGSKVAIACCTRAPGSQEIFNSMSTLGWGLDLSSRSLSTWQKEERRAQFTMRVERFKRANSEWILPLPFFRLAVKPLDEERPTNPSQGEERTQDPETTTGEGHEERERRTRGQSDETPGSRRLTTPMTVISDEEEEKDPAWEVFCSPHVFILGALRLSDPEGAHWDVHN</sequence>
<comment type="caution">
    <text evidence="2">The sequence shown here is derived from an EMBL/GenBank/DDBJ whole genome shotgun (WGS) entry which is preliminary data.</text>
</comment>
<feature type="region of interest" description="Disordered" evidence="1">
    <location>
        <begin position="137"/>
        <end position="196"/>
    </location>
</feature>
<dbReference type="Proteomes" id="UP001187192">
    <property type="component" value="Unassembled WGS sequence"/>
</dbReference>
<evidence type="ECO:0000313" key="3">
    <source>
        <dbReference type="Proteomes" id="UP001187192"/>
    </source>
</evidence>
<dbReference type="AlphaFoldDB" id="A0AA88EGQ9"/>
<evidence type="ECO:0000256" key="1">
    <source>
        <dbReference type="SAM" id="MobiDB-lite"/>
    </source>
</evidence>
<feature type="compositionally biased region" description="Basic and acidic residues" evidence="1">
    <location>
        <begin position="159"/>
        <end position="172"/>
    </location>
</feature>
<accession>A0AA88EGQ9</accession>
<organism evidence="2 3">
    <name type="scientific">Ficus carica</name>
    <name type="common">Common fig</name>
    <dbReference type="NCBI Taxonomy" id="3494"/>
    <lineage>
        <taxon>Eukaryota</taxon>
        <taxon>Viridiplantae</taxon>
        <taxon>Streptophyta</taxon>
        <taxon>Embryophyta</taxon>
        <taxon>Tracheophyta</taxon>
        <taxon>Spermatophyta</taxon>
        <taxon>Magnoliopsida</taxon>
        <taxon>eudicotyledons</taxon>
        <taxon>Gunneridae</taxon>
        <taxon>Pentapetalae</taxon>
        <taxon>rosids</taxon>
        <taxon>fabids</taxon>
        <taxon>Rosales</taxon>
        <taxon>Moraceae</taxon>
        <taxon>Ficeae</taxon>
        <taxon>Ficus</taxon>
    </lineage>
</organism>
<name>A0AA88EGQ9_FICCA</name>
<keyword evidence="3" id="KW-1185">Reference proteome</keyword>
<protein>
    <submittedName>
        <fullName evidence="2">Uncharacterized protein</fullName>
    </submittedName>
</protein>
<reference evidence="2" key="1">
    <citation type="submission" date="2023-07" db="EMBL/GenBank/DDBJ databases">
        <title>draft genome sequence of fig (Ficus carica).</title>
        <authorList>
            <person name="Takahashi T."/>
            <person name="Nishimura K."/>
        </authorList>
    </citation>
    <scope>NUCLEOTIDE SEQUENCE</scope>
</reference>
<gene>
    <name evidence="2" type="ORF">TIFTF001_053617</name>
</gene>
<proteinExistence type="predicted"/>